<accession>A0A1R3X1Q1</accession>
<dbReference type="Pfam" id="PF03372">
    <property type="entry name" value="Exo_endo_phos"/>
    <property type="match status" value="1"/>
</dbReference>
<organism evidence="2 3">
    <name type="scientific">Yoonia rosea</name>
    <dbReference type="NCBI Taxonomy" id="287098"/>
    <lineage>
        <taxon>Bacteria</taxon>
        <taxon>Pseudomonadati</taxon>
        <taxon>Pseudomonadota</taxon>
        <taxon>Alphaproteobacteria</taxon>
        <taxon>Rhodobacterales</taxon>
        <taxon>Paracoccaceae</taxon>
        <taxon>Yoonia</taxon>
    </lineage>
</organism>
<dbReference type="STRING" id="287098.SAMN05421665_1924"/>
<keyword evidence="2" id="KW-0378">Hydrolase</keyword>
<keyword evidence="2" id="KW-0255">Endonuclease</keyword>
<dbReference type="GO" id="GO:0004527">
    <property type="term" value="F:exonuclease activity"/>
    <property type="evidence" value="ECO:0007669"/>
    <property type="project" value="UniProtKB-KW"/>
</dbReference>
<dbReference type="InterPro" id="IPR005135">
    <property type="entry name" value="Endo/exonuclease/phosphatase"/>
</dbReference>
<dbReference type="EMBL" id="FTPR01000001">
    <property type="protein sequence ID" value="SIT84786.1"/>
    <property type="molecule type" value="Genomic_DNA"/>
</dbReference>
<protein>
    <submittedName>
        <fullName evidence="2">Metal-dependent hydrolase, endonuclease/exonuclease/phosphatase family</fullName>
    </submittedName>
</protein>
<sequence length="309" mass="34499">MFSTVLKLAGAIILVLVTLVGCQTLRHSGITPLQDPAPDTLRVATYNVHYIILSRDTGAWSLADWDRRKTPLDLAFKEMNADVIGFQEMESFGGGNQADINLTLDWLLQNNPDFAAAAVGDPSVFPSTQPILYRNDRLRLLDQGWFFFSDTPDVIYSRTFNGSYPAFTSWAQFRDLATDEVFRVINLHTDFGSRSNRMQSVELVAERIAPWIAAEETLFVVGDFNARFGDPVLDVLEETGLEFAPVEGATYHLNWGLNLFAAIDHIAHIGDASLATEPVVLRQKFAGEWPTDHYPVIADYRLGGAQSRR</sequence>
<feature type="domain" description="Endonuclease/exonuclease/phosphatase" evidence="1">
    <location>
        <begin position="45"/>
        <end position="293"/>
    </location>
</feature>
<dbReference type="SUPFAM" id="SSF56219">
    <property type="entry name" value="DNase I-like"/>
    <property type="match status" value="1"/>
</dbReference>
<proteinExistence type="predicted"/>
<dbReference type="AlphaFoldDB" id="A0A1R3X1Q1"/>
<dbReference type="PROSITE" id="PS51257">
    <property type="entry name" value="PROKAR_LIPOPROTEIN"/>
    <property type="match status" value="1"/>
</dbReference>
<reference evidence="3" key="1">
    <citation type="submission" date="2017-01" db="EMBL/GenBank/DDBJ databases">
        <authorList>
            <person name="Varghese N."/>
            <person name="Submissions S."/>
        </authorList>
    </citation>
    <scope>NUCLEOTIDE SEQUENCE [LARGE SCALE GENOMIC DNA]</scope>
    <source>
        <strain evidence="3">DSM 29591</strain>
    </source>
</reference>
<name>A0A1R3X1Q1_9RHOB</name>
<keyword evidence="3" id="KW-1185">Reference proteome</keyword>
<keyword evidence="2" id="KW-0540">Nuclease</keyword>
<dbReference type="RefSeq" id="WP_076659343.1">
    <property type="nucleotide sequence ID" value="NZ_FTPR01000001.1"/>
</dbReference>
<keyword evidence="2" id="KW-0269">Exonuclease</keyword>
<dbReference type="InterPro" id="IPR036691">
    <property type="entry name" value="Endo/exonu/phosph_ase_sf"/>
</dbReference>
<evidence type="ECO:0000313" key="3">
    <source>
        <dbReference type="Proteomes" id="UP000186997"/>
    </source>
</evidence>
<evidence type="ECO:0000259" key="1">
    <source>
        <dbReference type="Pfam" id="PF03372"/>
    </source>
</evidence>
<dbReference type="OrthoDB" id="9793162at2"/>
<dbReference type="Gene3D" id="3.60.10.10">
    <property type="entry name" value="Endonuclease/exonuclease/phosphatase"/>
    <property type="match status" value="1"/>
</dbReference>
<dbReference type="GO" id="GO:0004519">
    <property type="term" value="F:endonuclease activity"/>
    <property type="evidence" value="ECO:0007669"/>
    <property type="project" value="UniProtKB-KW"/>
</dbReference>
<dbReference type="Proteomes" id="UP000186997">
    <property type="component" value="Unassembled WGS sequence"/>
</dbReference>
<evidence type="ECO:0000313" key="2">
    <source>
        <dbReference type="EMBL" id="SIT84786.1"/>
    </source>
</evidence>
<gene>
    <name evidence="2" type="ORF">SAMN05421665_1924</name>
</gene>